<dbReference type="AlphaFoldDB" id="A0A0H4VGX2"/>
<evidence type="ECO:0000313" key="2">
    <source>
        <dbReference type="EMBL" id="AKQ42106.1"/>
    </source>
</evidence>
<dbReference type="STRING" id="1648404.CP97_08875"/>
<dbReference type="InterPro" id="IPR025737">
    <property type="entry name" value="FApF"/>
</dbReference>
<gene>
    <name evidence="2" type="ORF">CP97_08875</name>
</gene>
<feature type="signal peptide" evidence="1">
    <location>
        <begin position="1"/>
        <end position="19"/>
    </location>
</feature>
<reference evidence="3" key="2">
    <citation type="submission" date="2015-04" db="EMBL/GenBank/DDBJ databases">
        <title>The complete genome sequence of Erythrobacter sp. s21-N3.</title>
        <authorList>
            <person name="Zhuang L."/>
            <person name="Liu Y."/>
            <person name="Shao Z."/>
        </authorList>
    </citation>
    <scope>NUCLEOTIDE SEQUENCE [LARGE SCALE GENOMIC DNA]</scope>
    <source>
        <strain evidence="3">s21-N3</strain>
    </source>
</reference>
<keyword evidence="3" id="KW-1185">Reference proteome</keyword>
<protein>
    <recommendedName>
        <fullName evidence="4">Transporter</fullName>
    </recommendedName>
</protein>
<dbReference type="Pfam" id="PF13557">
    <property type="entry name" value="Phenol_MetA_deg"/>
    <property type="match status" value="1"/>
</dbReference>
<keyword evidence="1" id="KW-0732">Signal</keyword>
<accession>A0A0H4VGX2</accession>
<dbReference type="EMBL" id="CP011310">
    <property type="protein sequence ID" value="AKQ42106.1"/>
    <property type="molecule type" value="Genomic_DNA"/>
</dbReference>
<evidence type="ECO:0000313" key="3">
    <source>
        <dbReference type="Proteomes" id="UP000059113"/>
    </source>
</evidence>
<evidence type="ECO:0008006" key="4">
    <source>
        <dbReference type="Google" id="ProtNLM"/>
    </source>
</evidence>
<reference evidence="2 3" key="1">
    <citation type="journal article" date="2015" name="Int. J. Syst. Evol. Microbiol.">
        <title>Erythrobacter atlanticus sp. nov., a bacterium from ocean sediment able to degrade polycyclic aromatic hydrocarbons.</title>
        <authorList>
            <person name="Zhuang L."/>
            <person name="Liu Y."/>
            <person name="Wang L."/>
            <person name="Wang W."/>
            <person name="Shao Z."/>
        </authorList>
    </citation>
    <scope>NUCLEOTIDE SEQUENCE [LARGE SCALE GENOMIC DNA]</scope>
    <source>
        <strain evidence="3">s21-N3</strain>
    </source>
</reference>
<organism evidence="2 3">
    <name type="scientific">Aurantiacibacter atlanticus</name>
    <dbReference type="NCBI Taxonomy" id="1648404"/>
    <lineage>
        <taxon>Bacteria</taxon>
        <taxon>Pseudomonadati</taxon>
        <taxon>Pseudomonadota</taxon>
        <taxon>Alphaproteobacteria</taxon>
        <taxon>Sphingomonadales</taxon>
        <taxon>Erythrobacteraceae</taxon>
        <taxon>Aurantiacibacter</taxon>
    </lineage>
</organism>
<feature type="chain" id="PRO_5005210802" description="Transporter" evidence="1">
    <location>
        <begin position="20"/>
        <end position="268"/>
    </location>
</feature>
<dbReference type="KEGG" id="ery:CP97_08875"/>
<sequence>MRIAKYFLLLSCFAVPSFAQEVPMEGEEVSQSETEFSVLTGVHYSSGDIDGQDYETKAASIGVAARNGRFSISASIPYVVTTAPEELIVSGGGLLGSSLFASPTSQTTQVEREGIGDLAIQAGYLLPVDAVDAFISTAVKVPTASSRTGLGTGEFDFGVSGELSKRLGSVVPFISAGYTIIGEPEGFDVRNTLSGSAGSQFLVGETSAITLSYSYNQSATDDIGDRQSVGIGFGTNLAPKLRLGVDGSAGLTEDAPDARVGLRLGIGF</sequence>
<evidence type="ECO:0000256" key="1">
    <source>
        <dbReference type="SAM" id="SignalP"/>
    </source>
</evidence>
<name>A0A0H4VGX2_9SPHN</name>
<dbReference type="Proteomes" id="UP000059113">
    <property type="component" value="Chromosome"/>
</dbReference>
<dbReference type="PATRIC" id="fig|1648404.4.peg.1850"/>
<proteinExistence type="predicted"/>